<dbReference type="EMBL" id="VXIS01000017">
    <property type="protein sequence ID" value="KAA8913164.1"/>
    <property type="molecule type" value="Genomic_DNA"/>
</dbReference>
<dbReference type="SUPFAM" id="SSF54637">
    <property type="entry name" value="Thioesterase/thiol ester dehydrase-isomerase"/>
    <property type="match status" value="1"/>
</dbReference>
<evidence type="ECO:0000313" key="1">
    <source>
        <dbReference type="EMBL" id="KAA8913164.1"/>
    </source>
</evidence>
<comment type="caution">
    <text evidence="1">The sequence shown here is derived from an EMBL/GenBank/DDBJ whole genome shotgun (WGS) entry which is preliminary data.</text>
</comment>
<dbReference type="FunCoup" id="A0A5J5F8F9">
    <property type="interactions" value="39"/>
</dbReference>
<proteinExistence type="predicted"/>
<dbReference type="GO" id="GO:0019171">
    <property type="term" value="F:(3R)-hydroxyacyl-[acyl-carrier-protein] dehydratase activity"/>
    <property type="evidence" value="ECO:0007669"/>
    <property type="project" value="TreeGrafter"/>
</dbReference>
<dbReference type="OrthoDB" id="3257538at2759"/>
<reference evidence="1 2" key="1">
    <citation type="submission" date="2019-09" db="EMBL/GenBank/DDBJ databases">
        <title>Draft genome of the ectomycorrhizal ascomycete Sphaerosporella brunnea.</title>
        <authorList>
            <consortium name="DOE Joint Genome Institute"/>
            <person name="Benucci G.M."/>
            <person name="Marozzi G."/>
            <person name="Antonielli L."/>
            <person name="Sanchez S."/>
            <person name="Marco P."/>
            <person name="Wang X."/>
            <person name="Falini L.B."/>
            <person name="Barry K."/>
            <person name="Haridas S."/>
            <person name="Lipzen A."/>
            <person name="Labutti K."/>
            <person name="Grigoriev I.V."/>
            <person name="Murat C."/>
            <person name="Martin F."/>
            <person name="Albertini E."/>
            <person name="Donnini D."/>
            <person name="Bonito G."/>
        </authorList>
    </citation>
    <scope>NUCLEOTIDE SEQUENCE [LARGE SCALE GENOMIC DNA]</scope>
    <source>
        <strain evidence="1 2">Sb_GMNB300</strain>
    </source>
</reference>
<dbReference type="AlphaFoldDB" id="A0A5J5F8F9"/>
<keyword evidence="2" id="KW-1185">Reference proteome</keyword>
<evidence type="ECO:0008006" key="3">
    <source>
        <dbReference type="Google" id="ProtNLM"/>
    </source>
</evidence>
<dbReference type="InterPro" id="IPR029069">
    <property type="entry name" value="HotDog_dom_sf"/>
</dbReference>
<dbReference type="InParanoid" id="A0A5J5F8F9"/>
<name>A0A5J5F8F9_9PEZI</name>
<protein>
    <recommendedName>
        <fullName evidence="3">HotDog domain-containing protein</fullName>
    </recommendedName>
</protein>
<organism evidence="1 2">
    <name type="scientific">Sphaerosporella brunnea</name>
    <dbReference type="NCBI Taxonomy" id="1250544"/>
    <lineage>
        <taxon>Eukaryota</taxon>
        <taxon>Fungi</taxon>
        <taxon>Dikarya</taxon>
        <taxon>Ascomycota</taxon>
        <taxon>Pezizomycotina</taxon>
        <taxon>Pezizomycetes</taxon>
        <taxon>Pezizales</taxon>
        <taxon>Pyronemataceae</taxon>
        <taxon>Sphaerosporella</taxon>
    </lineage>
</organism>
<dbReference type="InterPro" id="IPR052741">
    <property type="entry name" value="Mitochondrial_HTD2"/>
</dbReference>
<dbReference type="GO" id="GO:0005739">
    <property type="term" value="C:mitochondrion"/>
    <property type="evidence" value="ECO:0007669"/>
    <property type="project" value="TreeGrafter"/>
</dbReference>
<dbReference type="Gene3D" id="3.10.129.10">
    <property type="entry name" value="Hotdog Thioesterase"/>
    <property type="match status" value="1"/>
</dbReference>
<dbReference type="PANTHER" id="PTHR28152">
    <property type="entry name" value="HYDROXYACYL-THIOESTER DEHYDRATASE TYPE 2, MITOCHONDRIAL"/>
    <property type="match status" value="1"/>
</dbReference>
<dbReference type="Proteomes" id="UP000326924">
    <property type="component" value="Unassembled WGS sequence"/>
</dbReference>
<evidence type="ECO:0000313" key="2">
    <source>
        <dbReference type="Proteomes" id="UP000326924"/>
    </source>
</evidence>
<accession>A0A5J5F8F9</accession>
<sequence>MSPLSRSVLRCFTTTTAQRSSTTITPQIAEAAANGLLQKSLPSIRDWISPQPSHLLSLTLSPYLRTTIPRSSPPVTGELPPGHHLVYFPPQLPEELLLHDGSDAEQSPGPQWPRRMWAGGSITYSSYPANRLQFLDVAVLKERVESVQVRDDKLFVWFERAMHRMPDSGAEPAITERRCLVFLPPREPGTRQPPPQLLKPKNTTDFCETFHPTGHLLMRFSALTFNAHRIHFDTPFSVGEEGYRANLCHGPLAVAFLLGLLKRELGDGKRVKNFEYRCLAPMYVNERYKIAGRKMEDGRFELWAETPEGGYSVKGIAEVEEDAGENAL</sequence>
<gene>
    <name evidence="1" type="ORF">FN846DRAFT_772555</name>
</gene>
<dbReference type="PANTHER" id="PTHR28152:SF1">
    <property type="entry name" value="HYDROXYACYL-THIOESTER DEHYDRATASE TYPE 2, MITOCHONDRIAL"/>
    <property type="match status" value="1"/>
</dbReference>